<evidence type="ECO:0000313" key="2">
    <source>
        <dbReference type="EMBL" id="MFC5707407.1"/>
    </source>
</evidence>
<organism evidence="2 3">
    <name type="scientific">Aeromonas eucrenophila</name>
    <dbReference type="NCBI Taxonomy" id="649"/>
    <lineage>
        <taxon>Bacteria</taxon>
        <taxon>Pseudomonadati</taxon>
        <taxon>Pseudomonadota</taxon>
        <taxon>Gammaproteobacteria</taxon>
        <taxon>Aeromonadales</taxon>
        <taxon>Aeromonadaceae</taxon>
        <taxon>Aeromonas</taxon>
    </lineage>
</organism>
<sequence>MSTPQSRLVASVPGRLRIRQQAPALPQLHQWQAQIAAWPEVESTHLNPQAGSLVMQYRITQCGQHEMESRVLSLCNGQPAQAAPSPQAITEPTPVGKPQRARRAAWRRRANRGAKVAAMVALPASIALVYAGNKRLHAATGWLFVAALSVHLAIHRRNVFH</sequence>
<keyword evidence="1" id="KW-0812">Transmembrane</keyword>
<dbReference type="RefSeq" id="WP_048822937.1">
    <property type="nucleotide sequence ID" value="NZ_CDDF01000005.1"/>
</dbReference>
<accession>A0ABW0YEE3</accession>
<keyword evidence="1" id="KW-0472">Membrane</keyword>
<evidence type="ECO:0000256" key="1">
    <source>
        <dbReference type="SAM" id="Phobius"/>
    </source>
</evidence>
<keyword evidence="1" id="KW-1133">Transmembrane helix</keyword>
<name>A0ABW0YEE3_9GAMM</name>
<feature type="transmembrane region" description="Helical" evidence="1">
    <location>
        <begin position="112"/>
        <end position="130"/>
    </location>
</feature>
<dbReference type="Proteomes" id="UP001596132">
    <property type="component" value="Unassembled WGS sequence"/>
</dbReference>
<comment type="caution">
    <text evidence="2">The sequence shown here is derived from an EMBL/GenBank/DDBJ whole genome shotgun (WGS) entry which is preliminary data.</text>
</comment>
<dbReference type="EMBL" id="JBHSPP010000016">
    <property type="protein sequence ID" value="MFC5707407.1"/>
    <property type="molecule type" value="Genomic_DNA"/>
</dbReference>
<gene>
    <name evidence="2" type="ORF">ACFPVW_15415</name>
</gene>
<evidence type="ECO:0000313" key="3">
    <source>
        <dbReference type="Proteomes" id="UP001596132"/>
    </source>
</evidence>
<keyword evidence="3" id="KW-1185">Reference proteome</keyword>
<proteinExistence type="predicted"/>
<protein>
    <submittedName>
        <fullName evidence="2">Uncharacterized protein</fullName>
    </submittedName>
</protein>
<feature type="transmembrane region" description="Helical" evidence="1">
    <location>
        <begin position="136"/>
        <end position="154"/>
    </location>
</feature>
<reference evidence="3" key="1">
    <citation type="journal article" date="2019" name="Int. J. Syst. Evol. Microbiol.">
        <title>The Global Catalogue of Microorganisms (GCM) 10K type strain sequencing project: providing services to taxonomists for standard genome sequencing and annotation.</title>
        <authorList>
            <consortium name="The Broad Institute Genomics Platform"/>
            <consortium name="The Broad Institute Genome Sequencing Center for Infectious Disease"/>
            <person name="Wu L."/>
            <person name="Ma J."/>
        </authorList>
    </citation>
    <scope>NUCLEOTIDE SEQUENCE [LARGE SCALE GENOMIC DNA]</scope>
    <source>
        <strain evidence="3">KCTC 15012</strain>
    </source>
</reference>